<dbReference type="AlphaFoldDB" id="A0A915HM20"/>
<dbReference type="Proteomes" id="UP000887565">
    <property type="component" value="Unplaced"/>
</dbReference>
<evidence type="ECO:0000256" key="1">
    <source>
        <dbReference type="SAM" id="SignalP"/>
    </source>
</evidence>
<dbReference type="WBParaSite" id="nRc.2.0.1.t03013-RA">
    <property type="protein sequence ID" value="nRc.2.0.1.t03013-RA"/>
    <property type="gene ID" value="nRc.2.0.1.g03013"/>
</dbReference>
<feature type="signal peptide" evidence="1">
    <location>
        <begin position="1"/>
        <end position="18"/>
    </location>
</feature>
<evidence type="ECO:0000313" key="3">
    <source>
        <dbReference type="WBParaSite" id="nRc.2.0.1.t03013-RA"/>
    </source>
</evidence>
<organism evidence="2 3">
    <name type="scientific">Romanomermis culicivorax</name>
    <name type="common">Nematode worm</name>
    <dbReference type="NCBI Taxonomy" id="13658"/>
    <lineage>
        <taxon>Eukaryota</taxon>
        <taxon>Metazoa</taxon>
        <taxon>Ecdysozoa</taxon>
        <taxon>Nematoda</taxon>
        <taxon>Enoplea</taxon>
        <taxon>Dorylaimia</taxon>
        <taxon>Mermithida</taxon>
        <taxon>Mermithoidea</taxon>
        <taxon>Mermithidae</taxon>
        <taxon>Romanomermis</taxon>
    </lineage>
</organism>
<keyword evidence="1" id="KW-0732">Signal</keyword>
<sequence length="100" mass="11448">MRLLSALLIRLTIEACKARFILHPNAHEKGKYAKVAGSVFRTHQYSSRGVEWPSSGDVLSDYERRKNVLKGVSVKYLGHDFYEIRPSVPLSYDKLKINNI</sequence>
<proteinExistence type="predicted"/>
<reference evidence="3" key="1">
    <citation type="submission" date="2022-11" db="UniProtKB">
        <authorList>
            <consortium name="WormBaseParasite"/>
        </authorList>
    </citation>
    <scope>IDENTIFICATION</scope>
</reference>
<keyword evidence="2" id="KW-1185">Reference proteome</keyword>
<name>A0A915HM20_ROMCU</name>
<evidence type="ECO:0000313" key="2">
    <source>
        <dbReference type="Proteomes" id="UP000887565"/>
    </source>
</evidence>
<feature type="chain" id="PRO_5037709416" evidence="1">
    <location>
        <begin position="19"/>
        <end position="100"/>
    </location>
</feature>
<protein>
    <submittedName>
        <fullName evidence="3">Uncharacterized protein</fullName>
    </submittedName>
</protein>
<accession>A0A915HM20</accession>